<comment type="subcellular location">
    <subcellularLocation>
        <location evidence="1 13">Cytoplasm</location>
    </subcellularLocation>
</comment>
<dbReference type="GO" id="GO:0006310">
    <property type="term" value="P:DNA recombination"/>
    <property type="evidence" value="ECO:0007669"/>
    <property type="project" value="UniProtKB-UniRule"/>
</dbReference>
<reference evidence="14 15" key="1">
    <citation type="journal article" date="2013" name="Genome Biol. Evol.">
        <title>Complete genomes of two dipteran-associated spiroplasmas provided insights into the origin, dynamics, and impacts of viral invasion in spiroplasma.</title>
        <authorList>
            <person name="Ku C."/>
            <person name="Lo W.S."/>
            <person name="Chen L.L."/>
            <person name="Kuo C.H."/>
        </authorList>
    </citation>
    <scope>NUCLEOTIDE SEQUENCE [LARGE SCALE GENOMIC DNA]</scope>
    <source>
        <strain evidence="14">EA-1</strain>
    </source>
</reference>
<evidence type="ECO:0000256" key="13">
    <source>
        <dbReference type="HAMAP-Rule" id="MF_00130"/>
    </source>
</evidence>
<evidence type="ECO:0000256" key="8">
    <source>
        <dbReference type="ARBA" id="ARBA00022842"/>
    </source>
</evidence>
<dbReference type="InterPro" id="IPR011335">
    <property type="entry name" value="Restrct_endonuc-II-like"/>
</dbReference>
<evidence type="ECO:0000256" key="2">
    <source>
        <dbReference type="ARBA" id="ARBA00022490"/>
    </source>
</evidence>
<evidence type="ECO:0000256" key="4">
    <source>
        <dbReference type="ARBA" id="ARBA00022723"/>
    </source>
</evidence>
<keyword evidence="3 13" id="KW-0540">Nuclease</keyword>
<dbReference type="Pfam" id="PF03838">
    <property type="entry name" value="RecU"/>
    <property type="match status" value="1"/>
</dbReference>
<keyword evidence="10 13" id="KW-0234">DNA repair</keyword>
<feature type="binding site" evidence="13">
    <location>
        <position position="101"/>
    </location>
    <ligand>
        <name>Mg(2+)</name>
        <dbReference type="ChEBI" id="CHEBI:18420"/>
    </ligand>
</feature>
<organism evidence="14 15">
    <name type="scientific">Spiroplasma syrphidicola EA-1</name>
    <dbReference type="NCBI Taxonomy" id="1276229"/>
    <lineage>
        <taxon>Bacteria</taxon>
        <taxon>Bacillati</taxon>
        <taxon>Mycoplasmatota</taxon>
        <taxon>Mollicutes</taxon>
        <taxon>Entomoplasmatales</taxon>
        <taxon>Spiroplasmataceae</taxon>
        <taxon>Spiroplasma</taxon>
    </lineage>
</organism>
<comment type="cofactor">
    <cofactor evidence="13">
        <name>Mg(2+)</name>
        <dbReference type="ChEBI" id="CHEBI:18420"/>
    </cofactor>
    <text evidence="13">Binds 1 Mg(2+) ion per subunit.</text>
</comment>
<dbReference type="InterPro" id="IPR004612">
    <property type="entry name" value="Resolv_RecU"/>
</dbReference>
<dbReference type="EC" id="3.1.21.10" evidence="13"/>
<evidence type="ECO:0000256" key="11">
    <source>
        <dbReference type="ARBA" id="ARBA00023447"/>
    </source>
</evidence>
<comment type="catalytic activity">
    <reaction evidence="13">
        <text>Endonucleolytic cleavage at a junction such as a reciprocal single-stranded crossover between two homologous DNA duplexes (Holliday junction).</text>
        <dbReference type="EC" id="3.1.21.10"/>
    </reaction>
</comment>
<dbReference type="PATRIC" id="fig|1276229.3.peg.748"/>
<evidence type="ECO:0000256" key="7">
    <source>
        <dbReference type="ARBA" id="ARBA00022801"/>
    </source>
</evidence>
<evidence type="ECO:0000256" key="6">
    <source>
        <dbReference type="ARBA" id="ARBA00022763"/>
    </source>
</evidence>
<dbReference type="GO" id="GO:0000287">
    <property type="term" value="F:magnesium ion binding"/>
    <property type="evidence" value="ECO:0007669"/>
    <property type="project" value="UniProtKB-UniRule"/>
</dbReference>
<evidence type="ECO:0000313" key="14">
    <source>
        <dbReference type="EMBL" id="AGM26343.1"/>
    </source>
</evidence>
<dbReference type="GO" id="GO:0008821">
    <property type="term" value="F:crossover junction DNA endonuclease activity"/>
    <property type="evidence" value="ECO:0007669"/>
    <property type="project" value="UniProtKB-EC"/>
</dbReference>
<accession>R4U6T9</accession>
<dbReference type="InterPro" id="IPR011856">
    <property type="entry name" value="tRNA_endonuc-like_dom_sf"/>
</dbReference>
<feature type="site" description="Transition state stabilizer" evidence="13">
    <location>
        <position position="85"/>
    </location>
</feature>
<keyword evidence="8 13" id="KW-0460">Magnesium</keyword>
<dbReference type="Proteomes" id="UP000013963">
    <property type="component" value="Chromosome"/>
</dbReference>
<evidence type="ECO:0000256" key="10">
    <source>
        <dbReference type="ARBA" id="ARBA00023204"/>
    </source>
</evidence>
<sequence length="176" mass="21020">MVIIDWKGSEIIHLTANRGMFLETLINYTINEYKSKNIALFNKRPVNIIPLVKNGAIIEKGYFKEKSTCDYYGLFRGTYVEFEAKETFKEKFNLALLKKHQLEQLFSVTAHGGISFIVVYFHLYHRFFLLYSEEIKKWLATIKSRQMPITYFEQYGHELFITYPYILDFYQHLIIK</sequence>
<evidence type="ECO:0000256" key="9">
    <source>
        <dbReference type="ARBA" id="ARBA00023172"/>
    </source>
</evidence>
<feature type="binding site" evidence="13">
    <location>
        <position position="68"/>
    </location>
    <ligand>
        <name>Mg(2+)</name>
        <dbReference type="ChEBI" id="CHEBI:18420"/>
    </ligand>
</feature>
<comment type="function">
    <text evidence="13">Endonuclease that resolves Holliday junction intermediates in genetic recombination. Cleaves mobile four-strand junctions by introducing symmetrical nicks in paired strands. Promotes annealing of linear ssDNA with homologous dsDNA. Required for DNA repair, homologous recombination and chromosome segregation.</text>
</comment>
<dbReference type="CDD" id="cd22354">
    <property type="entry name" value="RecU-like"/>
    <property type="match status" value="1"/>
</dbReference>
<evidence type="ECO:0000256" key="12">
    <source>
        <dbReference type="ARBA" id="ARBA00029523"/>
    </source>
</evidence>
<keyword evidence="6 13" id="KW-0227">DNA damage</keyword>
<dbReference type="SUPFAM" id="SSF52980">
    <property type="entry name" value="Restriction endonuclease-like"/>
    <property type="match status" value="1"/>
</dbReference>
<comment type="similarity">
    <text evidence="11 13">Belongs to the RecU family.</text>
</comment>
<dbReference type="GO" id="GO:0007059">
    <property type="term" value="P:chromosome segregation"/>
    <property type="evidence" value="ECO:0007669"/>
    <property type="project" value="UniProtKB-UniRule"/>
</dbReference>
<protein>
    <recommendedName>
        <fullName evidence="12 13">Holliday junction resolvase RecU</fullName>
        <ecNumber evidence="13">3.1.21.10</ecNumber>
    </recommendedName>
    <alternativeName>
        <fullName evidence="13">Recombination protein U homolog</fullName>
    </alternativeName>
</protein>
<name>R4U6T9_9MOLU</name>
<keyword evidence="4 13" id="KW-0479">Metal-binding</keyword>
<dbReference type="eggNOG" id="COG3331">
    <property type="taxonomic scope" value="Bacteria"/>
</dbReference>
<evidence type="ECO:0000256" key="3">
    <source>
        <dbReference type="ARBA" id="ARBA00022722"/>
    </source>
</evidence>
<dbReference type="EMBL" id="CP005078">
    <property type="protein sequence ID" value="AGM26343.1"/>
    <property type="molecule type" value="Genomic_DNA"/>
</dbReference>
<dbReference type="Gene3D" id="3.40.1350.10">
    <property type="match status" value="1"/>
</dbReference>
<evidence type="ECO:0000313" key="15">
    <source>
        <dbReference type="Proteomes" id="UP000013963"/>
    </source>
</evidence>
<keyword evidence="2 13" id="KW-0963">Cytoplasm</keyword>
<keyword evidence="9 13" id="KW-0233">DNA recombination</keyword>
<keyword evidence="7 13" id="KW-0378">Hydrolase</keyword>
<dbReference type="AlphaFoldDB" id="R4U6T9"/>
<gene>
    <name evidence="13 14" type="primary">recU</name>
    <name evidence="14" type="ORF">SSYRP_v1c07530</name>
</gene>
<dbReference type="GO" id="GO:0006281">
    <property type="term" value="P:DNA repair"/>
    <property type="evidence" value="ECO:0007669"/>
    <property type="project" value="UniProtKB-UniRule"/>
</dbReference>
<dbReference type="GO" id="GO:0003676">
    <property type="term" value="F:nucleic acid binding"/>
    <property type="evidence" value="ECO:0007669"/>
    <property type="project" value="InterPro"/>
</dbReference>
<dbReference type="OrthoDB" id="9783592at2"/>
<dbReference type="HAMAP" id="MF_00130">
    <property type="entry name" value="RecU"/>
    <property type="match status" value="1"/>
</dbReference>
<keyword evidence="15" id="KW-1185">Reference proteome</keyword>
<feature type="binding site" evidence="13">
    <location>
        <position position="83"/>
    </location>
    <ligand>
        <name>Mg(2+)</name>
        <dbReference type="ChEBI" id="CHEBI:18420"/>
    </ligand>
</feature>
<feature type="binding site" evidence="13">
    <location>
        <position position="70"/>
    </location>
    <ligand>
        <name>Mg(2+)</name>
        <dbReference type="ChEBI" id="CHEBI:18420"/>
    </ligand>
</feature>
<dbReference type="HOGENOM" id="CLU_096340_2_0_14"/>
<proteinExistence type="inferred from homology"/>
<evidence type="ECO:0000256" key="1">
    <source>
        <dbReference type="ARBA" id="ARBA00004496"/>
    </source>
</evidence>
<dbReference type="STRING" id="1276229.SSYRP_v1c07530"/>
<dbReference type="RefSeq" id="WP_016340986.1">
    <property type="nucleotide sequence ID" value="NC_021284.1"/>
</dbReference>
<dbReference type="GO" id="GO:0005737">
    <property type="term" value="C:cytoplasm"/>
    <property type="evidence" value="ECO:0007669"/>
    <property type="project" value="UniProtKB-SubCell"/>
</dbReference>
<dbReference type="KEGG" id="ssyr:SSYRP_v1c07530"/>
<keyword evidence="5 13" id="KW-0255">Endonuclease</keyword>
<evidence type="ECO:0000256" key="5">
    <source>
        <dbReference type="ARBA" id="ARBA00022759"/>
    </source>
</evidence>